<comment type="caution">
    <text evidence="1">The sequence shown here is derived from an EMBL/GenBank/DDBJ whole genome shotgun (WGS) entry which is preliminary data.</text>
</comment>
<evidence type="ECO:0000313" key="1">
    <source>
        <dbReference type="EMBL" id="MFC4231577.1"/>
    </source>
</evidence>
<dbReference type="RefSeq" id="WP_379013103.1">
    <property type="nucleotide sequence ID" value="NZ_JBHSDC010000010.1"/>
</dbReference>
<organism evidence="1 2">
    <name type="scientific">Parasediminibacterium paludis</name>
    <dbReference type="NCBI Taxonomy" id="908966"/>
    <lineage>
        <taxon>Bacteria</taxon>
        <taxon>Pseudomonadati</taxon>
        <taxon>Bacteroidota</taxon>
        <taxon>Chitinophagia</taxon>
        <taxon>Chitinophagales</taxon>
        <taxon>Chitinophagaceae</taxon>
        <taxon>Parasediminibacterium</taxon>
    </lineage>
</organism>
<proteinExistence type="predicted"/>
<gene>
    <name evidence="1" type="ORF">ACFOW1_06735</name>
</gene>
<dbReference type="PROSITE" id="PS51257">
    <property type="entry name" value="PROKAR_LIPOPROTEIN"/>
    <property type="match status" value="1"/>
</dbReference>
<protein>
    <recommendedName>
        <fullName evidence="3">Lipoprotein</fullName>
    </recommendedName>
</protein>
<sequence length="158" mass="17659">MRPTLLIFTTIILTLTSCEGFIHMQGRVIDNSTKQAIENVKVLLILRGKDTLANNKLHHDTVEYNDRLAIRKKGIKDDYKMYDTKGFSKLGPSITDTTGYFSIGNILVGCVPKCPTCQLLFIKDGYESLSVKLNSIVHDSMTVSLKKVSDKSFNSTSH</sequence>
<reference evidence="2" key="1">
    <citation type="journal article" date="2019" name="Int. J. Syst. Evol. Microbiol.">
        <title>The Global Catalogue of Microorganisms (GCM) 10K type strain sequencing project: providing services to taxonomists for standard genome sequencing and annotation.</title>
        <authorList>
            <consortium name="The Broad Institute Genomics Platform"/>
            <consortium name="The Broad Institute Genome Sequencing Center for Infectious Disease"/>
            <person name="Wu L."/>
            <person name="Ma J."/>
        </authorList>
    </citation>
    <scope>NUCLEOTIDE SEQUENCE [LARGE SCALE GENOMIC DNA]</scope>
    <source>
        <strain evidence="2">CECT 8010</strain>
    </source>
</reference>
<keyword evidence="2" id="KW-1185">Reference proteome</keyword>
<evidence type="ECO:0008006" key="3">
    <source>
        <dbReference type="Google" id="ProtNLM"/>
    </source>
</evidence>
<evidence type="ECO:0000313" key="2">
    <source>
        <dbReference type="Proteomes" id="UP001595906"/>
    </source>
</evidence>
<accession>A0ABV8PXA2</accession>
<dbReference type="EMBL" id="JBHSDC010000010">
    <property type="protein sequence ID" value="MFC4231577.1"/>
    <property type="molecule type" value="Genomic_DNA"/>
</dbReference>
<dbReference type="Proteomes" id="UP001595906">
    <property type="component" value="Unassembled WGS sequence"/>
</dbReference>
<name>A0ABV8PXA2_9BACT</name>